<dbReference type="GO" id="GO:0022627">
    <property type="term" value="C:cytosolic small ribosomal subunit"/>
    <property type="evidence" value="ECO:0007669"/>
    <property type="project" value="UniProtKB-UniRule"/>
</dbReference>
<evidence type="ECO:0000256" key="3">
    <source>
        <dbReference type="ARBA" id="ARBA00022884"/>
    </source>
</evidence>
<gene>
    <name evidence="6 8" type="primary">rpsQ</name>
    <name evidence="8" type="ORF">GCM10011365_18150</name>
</gene>
<keyword evidence="5 6" id="KW-0687">Ribonucleoprotein</keyword>
<dbReference type="GO" id="GO:0006412">
    <property type="term" value="P:translation"/>
    <property type="evidence" value="ECO:0007669"/>
    <property type="project" value="UniProtKB-UniRule"/>
</dbReference>
<evidence type="ECO:0000256" key="6">
    <source>
        <dbReference type="HAMAP-Rule" id="MF_01345"/>
    </source>
</evidence>
<dbReference type="PANTHER" id="PTHR10744">
    <property type="entry name" value="40S RIBOSOMAL PROTEIN S11 FAMILY MEMBER"/>
    <property type="match status" value="1"/>
</dbReference>
<dbReference type="RefSeq" id="WP_188365418.1">
    <property type="nucleotide sequence ID" value="NZ_BAABJF010000003.1"/>
</dbReference>
<dbReference type="InterPro" id="IPR000266">
    <property type="entry name" value="Ribosomal_uS17"/>
</dbReference>
<evidence type="ECO:0000256" key="4">
    <source>
        <dbReference type="ARBA" id="ARBA00022980"/>
    </source>
</evidence>
<dbReference type="GO" id="GO:0003735">
    <property type="term" value="F:structural constituent of ribosome"/>
    <property type="evidence" value="ECO:0007669"/>
    <property type="project" value="UniProtKB-UniRule"/>
</dbReference>
<dbReference type="InterPro" id="IPR012340">
    <property type="entry name" value="NA-bd_OB-fold"/>
</dbReference>
<dbReference type="InterPro" id="IPR019984">
    <property type="entry name" value="Ribosomal_uS17_bact/chlr"/>
</dbReference>
<accession>A0A917FP80</accession>
<evidence type="ECO:0000256" key="5">
    <source>
        <dbReference type="ARBA" id="ARBA00023274"/>
    </source>
</evidence>
<comment type="function">
    <text evidence="6">One of the primary rRNA binding proteins, it binds specifically to the 5'-end of 16S ribosomal RNA.</text>
</comment>
<evidence type="ECO:0000256" key="7">
    <source>
        <dbReference type="RuleBase" id="RU003872"/>
    </source>
</evidence>
<evidence type="ECO:0000256" key="2">
    <source>
        <dbReference type="ARBA" id="ARBA00022730"/>
    </source>
</evidence>
<reference evidence="8" key="1">
    <citation type="journal article" date="2014" name="Int. J. Syst. Evol. Microbiol.">
        <title>Complete genome sequence of Corynebacterium casei LMG S-19264T (=DSM 44701T), isolated from a smear-ripened cheese.</title>
        <authorList>
            <consortium name="US DOE Joint Genome Institute (JGI-PGF)"/>
            <person name="Walter F."/>
            <person name="Albersmeier A."/>
            <person name="Kalinowski J."/>
            <person name="Ruckert C."/>
        </authorList>
    </citation>
    <scope>NUCLEOTIDE SEQUENCE</scope>
    <source>
        <strain evidence="8">CGMCC 1.12181</strain>
    </source>
</reference>
<dbReference type="NCBIfam" id="NF004123">
    <property type="entry name" value="PRK05610.1"/>
    <property type="match status" value="1"/>
</dbReference>
<evidence type="ECO:0000313" key="9">
    <source>
        <dbReference type="Proteomes" id="UP000605253"/>
    </source>
</evidence>
<dbReference type="PRINTS" id="PR00973">
    <property type="entry name" value="RIBOSOMALS17"/>
</dbReference>
<dbReference type="Proteomes" id="UP000605253">
    <property type="component" value="Unassembled WGS sequence"/>
</dbReference>
<keyword evidence="2 6" id="KW-0699">rRNA-binding</keyword>
<keyword evidence="9" id="KW-1185">Reference proteome</keyword>
<keyword evidence="4 6" id="KW-0689">Ribosomal protein</keyword>
<dbReference type="CDD" id="cd00364">
    <property type="entry name" value="Ribosomal_uS17"/>
    <property type="match status" value="1"/>
</dbReference>
<keyword evidence="3 6" id="KW-0694">RNA-binding</keyword>
<dbReference type="HAMAP" id="MF_01345_B">
    <property type="entry name" value="Ribosomal_uS17_B"/>
    <property type="match status" value="1"/>
</dbReference>
<dbReference type="EMBL" id="BMEO01000007">
    <property type="protein sequence ID" value="GGF97097.1"/>
    <property type="molecule type" value="Genomic_DNA"/>
</dbReference>
<dbReference type="InterPro" id="IPR019979">
    <property type="entry name" value="Ribosomal_uS17_CS"/>
</dbReference>
<comment type="caution">
    <text evidence="8">The sequence shown here is derived from an EMBL/GenBank/DDBJ whole genome shotgun (WGS) entry which is preliminary data.</text>
</comment>
<dbReference type="Pfam" id="PF00366">
    <property type="entry name" value="Ribosomal_S17"/>
    <property type="match status" value="1"/>
</dbReference>
<protein>
    <recommendedName>
        <fullName evidence="6">Small ribosomal subunit protein uS17</fullName>
    </recommendedName>
</protein>
<dbReference type="PROSITE" id="PS00056">
    <property type="entry name" value="RIBOSOMAL_S17"/>
    <property type="match status" value="1"/>
</dbReference>
<dbReference type="Gene3D" id="2.40.50.140">
    <property type="entry name" value="Nucleic acid-binding proteins"/>
    <property type="match status" value="1"/>
</dbReference>
<reference evidence="8" key="2">
    <citation type="submission" date="2020-09" db="EMBL/GenBank/DDBJ databases">
        <authorList>
            <person name="Sun Q."/>
            <person name="Zhou Y."/>
        </authorList>
    </citation>
    <scope>NUCLEOTIDE SEQUENCE</scope>
    <source>
        <strain evidence="8">CGMCC 1.12181</strain>
    </source>
</reference>
<comment type="subunit">
    <text evidence="6">Part of the 30S ribosomal subunit.</text>
</comment>
<name>A0A917FP80_9GAMM</name>
<organism evidence="8 9">
    <name type="scientific">Marinicella pacifica</name>
    <dbReference type="NCBI Taxonomy" id="1171543"/>
    <lineage>
        <taxon>Bacteria</taxon>
        <taxon>Pseudomonadati</taxon>
        <taxon>Pseudomonadota</taxon>
        <taxon>Gammaproteobacteria</taxon>
        <taxon>Lysobacterales</taxon>
        <taxon>Marinicellaceae</taxon>
        <taxon>Marinicella</taxon>
    </lineage>
</organism>
<evidence type="ECO:0000256" key="1">
    <source>
        <dbReference type="ARBA" id="ARBA00010254"/>
    </source>
</evidence>
<dbReference type="PANTHER" id="PTHR10744:SF1">
    <property type="entry name" value="SMALL RIBOSOMAL SUBUNIT PROTEIN US17M"/>
    <property type="match status" value="1"/>
</dbReference>
<comment type="similarity">
    <text evidence="1 6 7">Belongs to the universal ribosomal protein uS17 family.</text>
</comment>
<proteinExistence type="inferred from homology"/>
<dbReference type="GO" id="GO:0019843">
    <property type="term" value="F:rRNA binding"/>
    <property type="evidence" value="ECO:0007669"/>
    <property type="project" value="UniProtKB-UniRule"/>
</dbReference>
<dbReference type="AlphaFoldDB" id="A0A917FP80"/>
<evidence type="ECO:0000313" key="8">
    <source>
        <dbReference type="EMBL" id="GGF97097.1"/>
    </source>
</evidence>
<dbReference type="SUPFAM" id="SSF50249">
    <property type="entry name" value="Nucleic acid-binding proteins"/>
    <property type="match status" value="1"/>
</dbReference>
<sequence length="86" mass="9785">MATETNKIRTKSGLVTSNKMDQTVTVLIERTIKHPLYKKYIKKSTKIHAHDADNKCQEGDIVKIAECRPISKTKSWKVVEIVTSND</sequence>
<dbReference type="NCBIfam" id="TIGR03635">
    <property type="entry name" value="uS17_bact"/>
    <property type="match status" value="1"/>
</dbReference>